<keyword evidence="2" id="KW-1185">Reference proteome</keyword>
<gene>
    <name evidence="1" type="ORF">PMAYCL1PPCAC_08499</name>
</gene>
<dbReference type="EMBL" id="BTRK01000002">
    <property type="protein sequence ID" value="GMR38304.1"/>
    <property type="molecule type" value="Genomic_DNA"/>
</dbReference>
<feature type="non-terminal residue" evidence="1">
    <location>
        <position position="1"/>
    </location>
</feature>
<protein>
    <submittedName>
        <fullName evidence="1">Uncharacterized protein</fullName>
    </submittedName>
</protein>
<evidence type="ECO:0000313" key="1">
    <source>
        <dbReference type="EMBL" id="GMR38304.1"/>
    </source>
</evidence>
<dbReference type="Proteomes" id="UP001328107">
    <property type="component" value="Unassembled WGS sequence"/>
</dbReference>
<sequence>NLKEGRKYLEADSEGAKRVCSCSPSMRLEANNQCYHLNNGSVLCFDSSEKGNIYKERGKRAINADLSFVDAPFTFAGEKTNNLFVYSHVQKGKYVYTFYQCTPDKSTSLKFKKIGDISRQRRAHFAIQQPYFLSKNGKSIESFNGYRIDLGAMIAESDVFFCQSVYAEDESAIYMLSGDKLLIMMQNLDINVIDLCCCEKSRSTIAGILNGELLIYVHETLFSLKVSDVSITYYRQPTTSGTLPISQDRKKFHLHHHHLLHLLLPG</sequence>
<organism evidence="1 2">
    <name type="scientific">Pristionchus mayeri</name>
    <dbReference type="NCBI Taxonomy" id="1317129"/>
    <lineage>
        <taxon>Eukaryota</taxon>
        <taxon>Metazoa</taxon>
        <taxon>Ecdysozoa</taxon>
        <taxon>Nematoda</taxon>
        <taxon>Chromadorea</taxon>
        <taxon>Rhabditida</taxon>
        <taxon>Rhabditina</taxon>
        <taxon>Diplogasteromorpha</taxon>
        <taxon>Diplogasteroidea</taxon>
        <taxon>Neodiplogasteridae</taxon>
        <taxon>Pristionchus</taxon>
    </lineage>
</organism>
<accession>A0AAN4ZE43</accession>
<name>A0AAN4ZE43_9BILA</name>
<comment type="caution">
    <text evidence="1">The sequence shown here is derived from an EMBL/GenBank/DDBJ whole genome shotgun (WGS) entry which is preliminary data.</text>
</comment>
<evidence type="ECO:0000313" key="2">
    <source>
        <dbReference type="Proteomes" id="UP001328107"/>
    </source>
</evidence>
<dbReference type="AlphaFoldDB" id="A0AAN4ZE43"/>
<proteinExistence type="predicted"/>
<feature type="non-terminal residue" evidence="1">
    <location>
        <position position="266"/>
    </location>
</feature>
<reference evidence="2" key="1">
    <citation type="submission" date="2022-10" db="EMBL/GenBank/DDBJ databases">
        <title>Genome assembly of Pristionchus species.</title>
        <authorList>
            <person name="Yoshida K."/>
            <person name="Sommer R.J."/>
        </authorList>
    </citation>
    <scope>NUCLEOTIDE SEQUENCE [LARGE SCALE GENOMIC DNA]</scope>
    <source>
        <strain evidence="2">RS5460</strain>
    </source>
</reference>